<gene>
    <name evidence="3" type="ORF">N7492_003229</name>
</gene>
<dbReference type="Gene3D" id="3.90.550.50">
    <property type="match status" value="1"/>
</dbReference>
<evidence type="ECO:0000313" key="4">
    <source>
        <dbReference type="Proteomes" id="UP001146351"/>
    </source>
</evidence>
<reference evidence="3" key="1">
    <citation type="submission" date="2022-11" db="EMBL/GenBank/DDBJ databases">
        <authorList>
            <person name="Petersen C."/>
        </authorList>
    </citation>
    <scope>NUCLEOTIDE SEQUENCE</scope>
    <source>
        <strain evidence="3">IBT 21917</strain>
    </source>
</reference>
<feature type="region of interest" description="Disordered" evidence="1">
    <location>
        <begin position="59"/>
        <end position="82"/>
    </location>
</feature>
<dbReference type="OrthoDB" id="414175at2759"/>
<sequence length="542" mass="61731">MFEKSGHTSRTVKMPLFRLKTVFPLLALLSIGIFFWCMQRYDQSAFIRFKQPIDRTNLASNQQPAETPKQDQTQSASSTCEVDPKLAAPLPFSEWLPRKNYTRAYLRPRHVNPRTEFHTLEEIKRPVIPPMVAMERGMVVSPETQSENLVCPEIVDVDVAADDDVEETAKLLFGLATTVDRLDRLLPSLLYSYGNTKAGLIVLVPESDDDLVKQETYFRNRGLDLTLIASPLDFTARYFGMVDAFTQHIRKHRPHTTWVGFSDDDTFFLSLPSIAQELKLFDETKKHYIGSLSEASWQVDTFGHIAFGGAGVFVSKPLLDVLMKYYDECQSWGEQPGDQKLGQCIQRFGDTPLTLWPSLFQMDMTEPVDGVYESGRKIESMHHWNSWYSKDVVKMTAVSAAAGRKSVLRRWVFDQEETVNTATGESTRHFWVLTNGYSLVKYTYAASVPDDAINFDAVEKTWPEDPRGFEERLGPLRPAEDEGIRKDRWLMREAFVVGDNVHQLYMREEDEGHSVIEIVWLGPKGGGGGGISDHYIRGPYQQ</sequence>
<dbReference type="InterPro" id="IPR006740">
    <property type="entry name" value="DUF604"/>
</dbReference>
<dbReference type="Pfam" id="PF04646">
    <property type="entry name" value="DUF604"/>
    <property type="match status" value="1"/>
</dbReference>
<keyword evidence="4" id="KW-1185">Reference proteome</keyword>
<keyword evidence="2" id="KW-0812">Transmembrane</keyword>
<comment type="caution">
    <text evidence="3">The sequence shown here is derived from an EMBL/GenBank/DDBJ whole genome shotgun (WGS) entry which is preliminary data.</text>
</comment>
<keyword evidence="2" id="KW-0472">Membrane</keyword>
<reference evidence="3" key="2">
    <citation type="journal article" date="2023" name="IMA Fungus">
        <title>Comparative genomic study of the Penicillium genus elucidates a diverse pangenome and 15 lateral gene transfer events.</title>
        <authorList>
            <person name="Petersen C."/>
            <person name="Sorensen T."/>
            <person name="Nielsen M.R."/>
            <person name="Sondergaard T.E."/>
            <person name="Sorensen J.L."/>
            <person name="Fitzpatrick D.A."/>
            <person name="Frisvad J.C."/>
            <person name="Nielsen K.L."/>
        </authorList>
    </citation>
    <scope>NUCLEOTIDE SEQUENCE</scope>
    <source>
        <strain evidence="3">IBT 21917</strain>
    </source>
</reference>
<accession>A0A9W9ILI5</accession>
<protein>
    <recommendedName>
        <fullName evidence="5">Glycosyltransferase family 31 protein</fullName>
    </recommendedName>
</protein>
<feature type="compositionally biased region" description="Polar residues" evidence="1">
    <location>
        <begin position="59"/>
        <end position="80"/>
    </location>
</feature>
<organism evidence="3 4">
    <name type="scientific">Penicillium capsulatum</name>
    <dbReference type="NCBI Taxonomy" id="69766"/>
    <lineage>
        <taxon>Eukaryota</taxon>
        <taxon>Fungi</taxon>
        <taxon>Dikarya</taxon>
        <taxon>Ascomycota</taxon>
        <taxon>Pezizomycotina</taxon>
        <taxon>Eurotiomycetes</taxon>
        <taxon>Eurotiomycetidae</taxon>
        <taxon>Eurotiales</taxon>
        <taxon>Aspergillaceae</taxon>
        <taxon>Penicillium</taxon>
    </lineage>
</organism>
<evidence type="ECO:0000256" key="1">
    <source>
        <dbReference type="SAM" id="MobiDB-lite"/>
    </source>
</evidence>
<feature type="transmembrane region" description="Helical" evidence="2">
    <location>
        <begin position="21"/>
        <end position="41"/>
    </location>
</feature>
<dbReference type="EMBL" id="JAPQKO010000002">
    <property type="protein sequence ID" value="KAJ5180019.1"/>
    <property type="molecule type" value="Genomic_DNA"/>
</dbReference>
<name>A0A9W9ILI5_9EURO</name>
<proteinExistence type="predicted"/>
<dbReference type="AlphaFoldDB" id="A0A9W9ILI5"/>
<evidence type="ECO:0000256" key="2">
    <source>
        <dbReference type="SAM" id="Phobius"/>
    </source>
</evidence>
<keyword evidence="2" id="KW-1133">Transmembrane helix</keyword>
<evidence type="ECO:0000313" key="3">
    <source>
        <dbReference type="EMBL" id="KAJ5180019.1"/>
    </source>
</evidence>
<dbReference type="Proteomes" id="UP001146351">
    <property type="component" value="Unassembled WGS sequence"/>
</dbReference>
<evidence type="ECO:0008006" key="5">
    <source>
        <dbReference type="Google" id="ProtNLM"/>
    </source>
</evidence>
<dbReference type="PANTHER" id="PTHR10811">
    <property type="entry name" value="FRINGE-RELATED"/>
    <property type="match status" value="1"/>
</dbReference>